<dbReference type="OrthoDB" id="28254at10239"/>
<keyword evidence="1" id="KW-1133">Transmembrane helix</keyword>
<evidence type="ECO:0000259" key="2">
    <source>
        <dbReference type="PROSITE" id="PS50940"/>
    </source>
</evidence>
<dbReference type="Pfam" id="PF01607">
    <property type="entry name" value="CBM_14"/>
    <property type="match status" value="1"/>
</dbReference>
<protein>
    <recommendedName>
        <fullName evidence="2">Chitin-binding type-2 domain-containing protein</fullName>
    </recommendedName>
</protein>
<dbReference type="SUPFAM" id="SSF57625">
    <property type="entry name" value="Invertebrate chitin-binding proteins"/>
    <property type="match status" value="1"/>
</dbReference>
<evidence type="ECO:0000313" key="3">
    <source>
        <dbReference type="EMBL" id="CCU56371.1"/>
    </source>
</evidence>
<dbReference type="InterPro" id="IPR002557">
    <property type="entry name" value="Chitin-bd_dom"/>
</dbReference>
<accession>A0A916KQ89</accession>
<proteinExistence type="predicted"/>
<sequence>MIIYYIIYAIIIICIILLIWIKNYNEYEIIDDSENKICPIGYFGNIPHPTNCNQFYVCVNSDKDNAILLTCSKGFEYDPITKQCVLISENGCTANSNRNKKK</sequence>
<reference evidence="3 4" key="1">
    <citation type="journal article" date="2013" name="J. Virol.">
        <title>New Insights into the Evolution of Entomopoxvirinae from the Complete Genome Sequences of Four Entomopoxviruses Infecting Adoxophyes honmai, Choristoneura biennis, Choristoneura rosaceana, and Mythimna separata.</title>
        <authorList>
            <person name="Theze J."/>
            <person name="Takatsuka J."/>
            <person name="Li Z."/>
            <person name="Gallais J."/>
            <person name="Doucet D."/>
            <person name="Arif B."/>
            <person name="Nakai M."/>
            <person name="Herniou E.A."/>
        </authorList>
    </citation>
    <scope>NUCLEOTIDE SEQUENCE [LARGE SCALE GENOMIC DNA]</scope>
</reference>
<evidence type="ECO:0000256" key="1">
    <source>
        <dbReference type="SAM" id="Phobius"/>
    </source>
</evidence>
<dbReference type="InterPro" id="IPR036508">
    <property type="entry name" value="Chitin-bd_dom_sf"/>
</dbReference>
<keyword evidence="1" id="KW-0812">Transmembrane</keyword>
<gene>
    <name evidence="3" type="ORF">MYSEV_173</name>
</gene>
<dbReference type="GeneID" id="15613795"/>
<organism evidence="3 4">
    <name type="scientific">Mythimna separata entomopoxvirus 'L'</name>
    <dbReference type="NCBI Taxonomy" id="1293572"/>
    <lineage>
        <taxon>Viruses</taxon>
        <taxon>Varidnaviria</taxon>
        <taxon>Bamfordvirae</taxon>
        <taxon>Nucleocytoviricota</taxon>
        <taxon>Pokkesviricetes</taxon>
        <taxon>Chitovirales</taxon>
        <taxon>Poxviridae</taxon>
        <taxon>Entomopoxvirinae</taxon>
        <taxon>Betaentomopoxvirus</taxon>
        <taxon>Betaentomopoxvirus mseparata</taxon>
        <taxon>Mythimna separata entomopoxvirus</taxon>
    </lineage>
</organism>
<feature type="transmembrane region" description="Helical" evidence="1">
    <location>
        <begin position="6"/>
        <end position="24"/>
    </location>
</feature>
<dbReference type="GO" id="GO:0005576">
    <property type="term" value="C:extracellular region"/>
    <property type="evidence" value="ECO:0007669"/>
    <property type="project" value="InterPro"/>
</dbReference>
<keyword evidence="4" id="KW-1185">Reference proteome</keyword>
<name>A0A916KQ89_9POXV</name>
<keyword evidence="1" id="KW-0472">Membrane</keyword>
<dbReference type="PROSITE" id="PS50940">
    <property type="entry name" value="CHIT_BIND_II"/>
    <property type="match status" value="1"/>
</dbReference>
<evidence type="ECO:0000313" key="4">
    <source>
        <dbReference type="Proteomes" id="UP000792671"/>
    </source>
</evidence>
<dbReference type="EMBL" id="HF679134">
    <property type="protein sequence ID" value="CCU56371.1"/>
    <property type="molecule type" value="Genomic_DNA"/>
</dbReference>
<dbReference type="RefSeq" id="YP_008003690.1">
    <property type="nucleotide sequence ID" value="NC_021246.1"/>
</dbReference>
<dbReference type="GO" id="GO:0008061">
    <property type="term" value="F:chitin binding"/>
    <property type="evidence" value="ECO:0007669"/>
    <property type="project" value="InterPro"/>
</dbReference>
<dbReference type="SMART" id="SM00494">
    <property type="entry name" value="ChtBD2"/>
    <property type="match status" value="1"/>
</dbReference>
<dbReference type="KEGG" id="vg:15613795"/>
<dbReference type="Gene3D" id="2.170.140.10">
    <property type="entry name" value="Chitin binding domain"/>
    <property type="match status" value="1"/>
</dbReference>
<dbReference type="Proteomes" id="UP000792671">
    <property type="component" value="Genome"/>
</dbReference>
<feature type="domain" description="Chitin-binding type-2" evidence="2">
    <location>
        <begin position="35"/>
        <end position="94"/>
    </location>
</feature>